<evidence type="ECO:0000313" key="1">
    <source>
        <dbReference type="EMBL" id="JAH85199.1"/>
    </source>
</evidence>
<reference evidence="1" key="2">
    <citation type="journal article" date="2015" name="Fish Shellfish Immunol.">
        <title>Early steps in the European eel (Anguilla anguilla)-Vibrio vulnificus interaction in the gills: Role of the RtxA13 toxin.</title>
        <authorList>
            <person name="Callol A."/>
            <person name="Pajuelo D."/>
            <person name="Ebbesson L."/>
            <person name="Teles M."/>
            <person name="MacKenzie S."/>
            <person name="Amaro C."/>
        </authorList>
    </citation>
    <scope>NUCLEOTIDE SEQUENCE</scope>
</reference>
<dbReference type="AlphaFoldDB" id="A0A0E9W493"/>
<organism evidence="1">
    <name type="scientific">Anguilla anguilla</name>
    <name type="common">European freshwater eel</name>
    <name type="synonym">Muraena anguilla</name>
    <dbReference type="NCBI Taxonomy" id="7936"/>
    <lineage>
        <taxon>Eukaryota</taxon>
        <taxon>Metazoa</taxon>
        <taxon>Chordata</taxon>
        <taxon>Craniata</taxon>
        <taxon>Vertebrata</taxon>
        <taxon>Euteleostomi</taxon>
        <taxon>Actinopterygii</taxon>
        <taxon>Neopterygii</taxon>
        <taxon>Teleostei</taxon>
        <taxon>Anguilliformes</taxon>
        <taxon>Anguillidae</taxon>
        <taxon>Anguilla</taxon>
    </lineage>
</organism>
<dbReference type="EMBL" id="GBXM01023378">
    <property type="protein sequence ID" value="JAH85199.1"/>
    <property type="molecule type" value="Transcribed_RNA"/>
</dbReference>
<name>A0A0E9W493_ANGAN</name>
<protein>
    <submittedName>
        <fullName evidence="1">Uncharacterized protein</fullName>
    </submittedName>
</protein>
<reference evidence="1" key="1">
    <citation type="submission" date="2014-11" db="EMBL/GenBank/DDBJ databases">
        <authorList>
            <person name="Amaro Gonzalez C."/>
        </authorList>
    </citation>
    <scope>NUCLEOTIDE SEQUENCE</scope>
</reference>
<accession>A0A0E9W493</accession>
<proteinExistence type="predicted"/>
<sequence>MTMREPTALALCLNPNQSMPVPL</sequence>